<dbReference type="EMBL" id="JEMX01000011">
    <property type="protein sequence ID" value="EXI82472.1"/>
    <property type="molecule type" value="Genomic_DNA"/>
</dbReference>
<comment type="caution">
    <text evidence="1">The sequence shown here is derived from an EMBL/GenBank/DDBJ whole genome shotgun (WGS) entry which is preliminary data.</text>
</comment>
<evidence type="ECO:0000313" key="2">
    <source>
        <dbReference type="Proteomes" id="UP000021816"/>
    </source>
</evidence>
<evidence type="ECO:0000313" key="1">
    <source>
        <dbReference type="EMBL" id="EXI82472.1"/>
    </source>
</evidence>
<name>A0A011PZW4_9PROT</name>
<dbReference type="Proteomes" id="UP000021816">
    <property type="component" value="Unassembled WGS sequence"/>
</dbReference>
<reference evidence="1 2" key="1">
    <citation type="submission" date="2014-02" db="EMBL/GenBank/DDBJ databases">
        <title>Expanding our view of genomic diversity in Candidatus Accumulibacter clades.</title>
        <authorList>
            <person name="Skennerton C.T."/>
            <person name="Barr J.J."/>
            <person name="Slater F.R."/>
            <person name="Bond P.L."/>
            <person name="Tyson G.W."/>
        </authorList>
    </citation>
    <scope>NUCLEOTIDE SEQUENCE [LARGE SCALE GENOMIC DNA]</scope>
    <source>
        <strain evidence="2">BA-92</strain>
    </source>
</reference>
<protein>
    <submittedName>
        <fullName evidence="1">Uncharacterized protein</fullName>
    </submittedName>
</protein>
<sequence>MAWVLDRRYRSVAERPLLLVWLPLASAGQAACAR</sequence>
<gene>
    <name evidence="1" type="ORF">AW10_00580</name>
</gene>
<proteinExistence type="predicted"/>
<dbReference type="AlphaFoldDB" id="A0A011PZW4"/>
<accession>A0A011PZW4</accession>
<organism evidence="1 2">
    <name type="scientific">Candidatus Accumulibacter appositus</name>
    <dbReference type="NCBI Taxonomy" id="1454003"/>
    <lineage>
        <taxon>Bacteria</taxon>
        <taxon>Pseudomonadati</taxon>
        <taxon>Pseudomonadota</taxon>
        <taxon>Betaproteobacteria</taxon>
        <taxon>Candidatus Accumulibacter</taxon>
    </lineage>
</organism>